<dbReference type="RefSeq" id="WP_076932132.1">
    <property type="nucleotide sequence ID" value="NZ_LT605205.1"/>
</dbReference>
<dbReference type="EMBL" id="LT605205">
    <property type="protein sequence ID" value="SCD20459.1"/>
    <property type="molecule type" value="Genomic_DNA"/>
</dbReference>
<evidence type="ECO:0000256" key="4">
    <source>
        <dbReference type="ARBA" id="ARBA00023172"/>
    </source>
</evidence>
<dbReference type="PANTHER" id="PTHR30349">
    <property type="entry name" value="PHAGE INTEGRASE-RELATED"/>
    <property type="match status" value="1"/>
</dbReference>
<dbReference type="InterPro" id="IPR050090">
    <property type="entry name" value="Tyrosine_recombinase_XerCD"/>
</dbReference>
<keyword evidence="4" id="KW-0233">DNA recombination</keyword>
<dbReference type="PANTHER" id="PTHR30349:SF64">
    <property type="entry name" value="PROPHAGE INTEGRASE INTD-RELATED"/>
    <property type="match status" value="1"/>
</dbReference>
<feature type="domain" description="Core-binding (CB)" evidence="7">
    <location>
        <begin position="79"/>
        <end position="162"/>
    </location>
</feature>
<proteinExistence type="inferred from homology"/>
<dbReference type="InterPro" id="IPR044068">
    <property type="entry name" value="CB"/>
</dbReference>
<evidence type="ECO:0000313" key="9">
    <source>
        <dbReference type="Proteomes" id="UP000187464"/>
    </source>
</evidence>
<evidence type="ECO:0000256" key="3">
    <source>
        <dbReference type="ARBA" id="ARBA00023125"/>
    </source>
</evidence>
<dbReference type="Pfam" id="PF00589">
    <property type="entry name" value="Phage_integrase"/>
    <property type="match status" value="1"/>
</dbReference>
<evidence type="ECO:0000256" key="2">
    <source>
        <dbReference type="ARBA" id="ARBA00022908"/>
    </source>
</evidence>
<evidence type="ECO:0000256" key="5">
    <source>
        <dbReference type="PROSITE-ProRule" id="PRU01248"/>
    </source>
</evidence>
<dbReference type="AlphaFoldDB" id="A0A1R3T366"/>
<reference evidence="8 9" key="1">
    <citation type="submission" date="2016-08" db="EMBL/GenBank/DDBJ databases">
        <authorList>
            <person name="Seilhamer J.J."/>
        </authorList>
    </citation>
    <scope>NUCLEOTIDE SEQUENCE [LARGE SCALE GENOMIC DNA]</scope>
    <source>
        <strain evidence="8">M3/6</strain>
    </source>
</reference>
<organism evidence="8 9">
    <name type="scientific">Proteiniphilum saccharofermentans</name>
    <dbReference type="NCBI Taxonomy" id="1642647"/>
    <lineage>
        <taxon>Bacteria</taxon>
        <taxon>Pseudomonadati</taxon>
        <taxon>Bacteroidota</taxon>
        <taxon>Bacteroidia</taxon>
        <taxon>Bacteroidales</taxon>
        <taxon>Dysgonomonadaceae</taxon>
        <taxon>Proteiniphilum</taxon>
    </lineage>
</organism>
<dbReference type="Proteomes" id="UP000187464">
    <property type="component" value="Chromosome I"/>
</dbReference>
<dbReference type="SUPFAM" id="SSF56349">
    <property type="entry name" value="DNA breaking-rejoining enzymes"/>
    <property type="match status" value="1"/>
</dbReference>
<evidence type="ECO:0000313" key="8">
    <source>
        <dbReference type="EMBL" id="SCD20459.1"/>
    </source>
</evidence>
<sequence length="357" mass="42205">MDFRDKRYHFEPGEYNGKRVIWIRFEKDNQLISYLRNHTKARWSASEKSWYITDNRYYRELFGLKPVIAGKEVLRKIHAKNLPALKRFQEQIILKGYSENTLRTYTLEFAQLLYILKSYPVDELTPDRLRGYFLYCHRTLKLSESEIHSRINAIKFYYEQVLHREKMFFDIPRPKKPQTLPKMLNKKEVQKIIEVTQNPKHRLMLKLAYGMGLRVSELVSLKISDIDSTAMLVRIEQGKGKKDRVVPLPESVRLEDMRSYYKDYRPKIYLFEGQHEGQYSIRSAQQVFKSGLKKAGIKKQIGIHGLRHSYATHLLETGTDIRFIKDLLGHQSVKTTEIYTHVTDLSKSKIKSPLDSL</sequence>
<keyword evidence="9" id="KW-1185">Reference proteome</keyword>
<feature type="domain" description="Tyr recombinase" evidence="6">
    <location>
        <begin position="179"/>
        <end position="352"/>
    </location>
</feature>
<dbReference type="STRING" id="1642647.PSM36_1639"/>
<dbReference type="GO" id="GO:0015074">
    <property type="term" value="P:DNA integration"/>
    <property type="evidence" value="ECO:0007669"/>
    <property type="project" value="UniProtKB-KW"/>
</dbReference>
<dbReference type="Gene3D" id="1.10.150.130">
    <property type="match status" value="1"/>
</dbReference>
<dbReference type="GO" id="GO:0003677">
    <property type="term" value="F:DNA binding"/>
    <property type="evidence" value="ECO:0007669"/>
    <property type="project" value="UniProtKB-UniRule"/>
</dbReference>
<dbReference type="PROSITE" id="PS51900">
    <property type="entry name" value="CB"/>
    <property type="match status" value="1"/>
</dbReference>
<dbReference type="KEGG" id="psac:PSM36_1639"/>
<dbReference type="InterPro" id="IPR013762">
    <property type="entry name" value="Integrase-like_cat_sf"/>
</dbReference>
<dbReference type="Pfam" id="PF13495">
    <property type="entry name" value="Phage_int_SAM_4"/>
    <property type="match status" value="1"/>
</dbReference>
<accession>A0A1R3T366</accession>
<comment type="similarity">
    <text evidence="1">Belongs to the 'phage' integrase family.</text>
</comment>
<keyword evidence="2" id="KW-0229">DNA integration</keyword>
<dbReference type="Gene3D" id="1.10.443.10">
    <property type="entry name" value="Intergrase catalytic core"/>
    <property type="match status" value="1"/>
</dbReference>
<gene>
    <name evidence="8" type="ORF">PSM36_1639</name>
</gene>
<dbReference type="PROSITE" id="PS51898">
    <property type="entry name" value="TYR_RECOMBINASE"/>
    <property type="match status" value="1"/>
</dbReference>
<dbReference type="InterPro" id="IPR002104">
    <property type="entry name" value="Integrase_catalytic"/>
</dbReference>
<dbReference type="GO" id="GO:0006310">
    <property type="term" value="P:DNA recombination"/>
    <property type="evidence" value="ECO:0007669"/>
    <property type="project" value="UniProtKB-KW"/>
</dbReference>
<dbReference type="InterPro" id="IPR010998">
    <property type="entry name" value="Integrase_recombinase_N"/>
</dbReference>
<protein>
    <submittedName>
        <fullName evidence="8">Tyrosine recombinase XerD</fullName>
    </submittedName>
</protein>
<keyword evidence="3 5" id="KW-0238">DNA-binding</keyword>
<dbReference type="InterPro" id="IPR004107">
    <property type="entry name" value="Integrase_SAM-like_N"/>
</dbReference>
<evidence type="ECO:0000259" key="7">
    <source>
        <dbReference type="PROSITE" id="PS51900"/>
    </source>
</evidence>
<name>A0A1R3T366_9BACT</name>
<evidence type="ECO:0000256" key="1">
    <source>
        <dbReference type="ARBA" id="ARBA00008857"/>
    </source>
</evidence>
<dbReference type="InterPro" id="IPR011010">
    <property type="entry name" value="DNA_brk_join_enz"/>
</dbReference>
<evidence type="ECO:0000259" key="6">
    <source>
        <dbReference type="PROSITE" id="PS51898"/>
    </source>
</evidence>